<dbReference type="InterPro" id="IPR004638">
    <property type="entry name" value="EmrB-like"/>
</dbReference>
<dbReference type="PRINTS" id="PR01036">
    <property type="entry name" value="TCRTETB"/>
</dbReference>
<sequence length="490" mass="49498">MPTISAPTTAQRTAPRPAPLPLVAVCLGYFMVILDVTVVTVALPAIGTALHTGVTGLQWVVDGYTLVFAGLLLFCGGLGDRLGGKVVFLGGLVVFTVASAGCALAPTATVLVLARLAQGLGAALMVPSSLALLRTAYQDRAARARAFGVWGTVAGLAAGAGPVLGGVLVAGLGWRSVFFLNLPVGLAALFLAHRHLPASPADRTRPGLDMPAQTAATVCLAALAAGCIEAGALGWTHPAVLGVFAGCLAGLVAFLALERRSPAPMLPLALFRTRAFAASAVIGVLLNTGFYGLLFLAPLYFQQVHHYSALRTGFALLPAVGVVAAGSALAGRLTARTGPRLPMVAGLAVGAAGLAGWLVAGPGTPYLALVAPMACAGFGTALTMPASVAAVMEAAPDERSGAAAAVFNTARQIGSALGVALFGTLIATGLVAGLHTAVSIAAAGFLTAAALAARCIPGGGRPGHRTRREREARERDPRERRSRGRTARRT</sequence>
<evidence type="ECO:0000313" key="12">
    <source>
        <dbReference type="EMBL" id="WSB67049.1"/>
    </source>
</evidence>
<evidence type="ECO:0000256" key="7">
    <source>
        <dbReference type="ARBA" id="ARBA00023136"/>
    </source>
</evidence>
<keyword evidence="7 10" id="KW-0472">Membrane</keyword>
<protein>
    <submittedName>
        <fullName evidence="12">MFS transporter</fullName>
    </submittedName>
</protein>
<evidence type="ECO:0000256" key="3">
    <source>
        <dbReference type="ARBA" id="ARBA00022448"/>
    </source>
</evidence>
<comment type="subcellular location">
    <subcellularLocation>
        <location evidence="1">Cell membrane</location>
        <topology evidence="1">Multi-pass membrane protein</topology>
    </subcellularLocation>
</comment>
<dbReference type="CDD" id="cd17321">
    <property type="entry name" value="MFS_MMR_MDR_like"/>
    <property type="match status" value="1"/>
</dbReference>
<dbReference type="PROSITE" id="PS50850">
    <property type="entry name" value="MFS"/>
    <property type="match status" value="1"/>
</dbReference>
<comment type="similarity">
    <text evidence="2">Belongs to the major facilitator superfamily. EmrB family.</text>
</comment>
<reference evidence="12 13" key="1">
    <citation type="submission" date="2022-10" db="EMBL/GenBank/DDBJ databases">
        <title>The complete genomes of actinobacterial strains from the NBC collection.</title>
        <authorList>
            <person name="Joergensen T.S."/>
            <person name="Alvarez Arevalo M."/>
            <person name="Sterndorff E.B."/>
            <person name="Faurdal D."/>
            <person name="Vuksanovic O."/>
            <person name="Mourched A.-S."/>
            <person name="Charusanti P."/>
            <person name="Shaw S."/>
            <person name="Blin K."/>
            <person name="Weber T."/>
        </authorList>
    </citation>
    <scope>NUCLEOTIDE SEQUENCE [LARGE SCALE GENOMIC DNA]</scope>
    <source>
        <strain evidence="12 13">NBC 01774</strain>
    </source>
</reference>
<keyword evidence="8" id="KW-0046">Antibiotic resistance</keyword>
<evidence type="ECO:0000256" key="6">
    <source>
        <dbReference type="ARBA" id="ARBA00022989"/>
    </source>
</evidence>
<feature type="transmembrane region" description="Helical" evidence="10">
    <location>
        <begin position="176"/>
        <end position="193"/>
    </location>
</feature>
<feature type="transmembrane region" description="Helical" evidence="10">
    <location>
        <begin position="413"/>
        <end position="434"/>
    </location>
</feature>
<evidence type="ECO:0000259" key="11">
    <source>
        <dbReference type="PROSITE" id="PS50850"/>
    </source>
</evidence>
<dbReference type="InterPro" id="IPR020846">
    <property type="entry name" value="MFS_dom"/>
</dbReference>
<dbReference type="PANTHER" id="PTHR42718">
    <property type="entry name" value="MAJOR FACILITATOR SUPERFAMILY MULTIDRUG TRANSPORTER MFSC"/>
    <property type="match status" value="1"/>
</dbReference>
<dbReference type="Gene3D" id="1.20.1250.20">
    <property type="entry name" value="MFS general substrate transporter like domains"/>
    <property type="match status" value="1"/>
</dbReference>
<feature type="transmembrane region" description="Helical" evidence="10">
    <location>
        <begin position="440"/>
        <end position="460"/>
    </location>
</feature>
<feature type="transmembrane region" description="Helical" evidence="10">
    <location>
        <begin position="149"/>
        <end position="170"/>
    </location>
</feature>
<feature type="transmembrane region" description="Helical" evidence="10">
    <location>
        <begin position="366"/>
        <end position="392"/>
    </location>
</feature>
<feature type="transmembrane region" description="Helical" evidence="10">
    <location>
        <begin position="214"/>
        <end position="233"/>
    </location>
</feature>
<keyword evidence="5 10" id="KW-0812">Transmembrane</keyword>
<keyword evidence="6 10" id="KW-1133">Transmembrane helix</keyword>
<evidence type="ECO:0000256" key="10">
    <source>
        <dbReference type="SAM" id="Phobius"/>
    </source>
</evidence>
<evidence type="ECO:0000256" key="2">
    <source>
        <dbReference type="ARBA" id="ARBA00008537"/>
    </source>
</evidence>
<dbReference type="InterPro" id="IPR036259">
    <property type="entry name" value="MFS_trans_sf"/>
</dbReference>
<feature type="region of interest" description="Disordered" evidence="9">
    <location>
        <begin position="457"/>
        <end position="490"/>
    </location>
</feature>
<feature type="transmembrane region" description="Helical" evidence="10">
    <location>
        <begin position="313"/>
        <end position="331"/>
    </location>
</feature>
<feature type="transmembrane region" description="Helical" evidence="10">
    <location>
        <begin position="278"/>
        <end position="301"/>
    </location>
</feature>
<accession>A0ABZ1F9P5</accession>
<feature type="compositionally biased region" description="Basic residues" evidence="9">
    <location>
        <begin position="480"/>
        <end position="490"/>
    </location>
</feature>
<name>A0ABZ1F9P5_9ACTN</name>
<dbReference type="PANTHER" id="PTHR42718:SF9">
    <property type="entry name" value="MAJOR FACILITATOR SUPERFAMILY MULTIDRUG TRANSPORTER MFSC"/>
    <property type="match status" value="1"/>
</dbReference>
<dbReference type="Gene3D" id="1.20.1720.10">
    <property type="entry name" value="Multidrug resistance protein D"/>
    <property type="match status" value="1"/>
</dbReference>
<gene>
    <name evidence="12" type="ORF">OG863_03175</name>
</gene>
<feature type="transmembrane region" description="Helical" evidence="10">
    <location>
        <begin position="120"/>
        <end position="137"/>
    </location>
</feature>
<dbReference type="SUPFAM" id="SSF103473">
    <property type="entry name" value="MFS general substrate transporter"/>
    <property type="match status" value="1"/>
</dbReference>
<dbReference type="NCBIfam" id="TIGR00711">
    <property type="entry name" value="efflux_EmrB"/>
    <property type="match status" value="1"/>
</dbReference>
<feature type="transmembrane region" description="Helical" evidence="10">
    <location>
        <begin position="86"/>
        <end position="114"/>
    </location>
</feature>
<dbReference type="Pfam" id="PF07690">
    <property type="entry name" value="MFS_1"/>
    <property type="match status" value="1"/>
</dbReference>
<feature type="domain" description="Major facilitator superfamily (MFS) profile" evidence="11">
    <location>
        <begin position="21"/>
        <end position="451"/>
    </location>
</feature>
<feature type="transmembrane region" description="Helical" evidence="10">
    <location>
        <begin position="343"/>
        <end position="360"/>
    </location>
</feature>
<feature type="transmembrane region" description="Helical" evidence="10">
    <location>
        <begin position="59"/>
        <end position="79"/>
    </location>
</feature>
<evidence type="ECO:0000256" key="5">
    <source>
        <dbReference type="ARBA" id="ARBA00022692"/>
    </source>
</evidence>
<dbReference type="Proteomes" id="UP001344251">
    <property type="component" value="Chromosome"/>
</dbReference>
<proteinExistence type="inferred from homology"/>
<evidence type="ECO:0000313" key="13">
    <source>
        <dbReference type="Proteomes" id="UP001344251"/>
    </source>
</evidence>
<dbReference type="RefSeq" id="WP_326616259.1">
    <property type="nucleotide sequence ID" value="NZ_CP109106.1"/>
</dbReference>
<keyword evidence="4" id="KW-1003">Cell membrane</keyword>
<evidence type="ECO:0000256" key="4">
    <source>
        <dbReference type="ARBA" id="ARBA00022475"/>
    </source>
</evidence>
<keyword evidence="3" id="KW-0813">Transport</keyword>
<keyword evidence="13" id="KW-1185">Reference proteome</keyword>
<dbReference type="EMBL" id="CP109106">
    <property type="protein sequence ID" value="WSB67049.1"/>
    <property type="molecule type" value="Genomic_DNA"/>
</dbReference>
<feature type="transmembrane region" description="Helical" evidence="10">
    <location>
        <begin position="239"/>
        <end position="257"/>
    </location>
</feature>
<feature type="transmembrane region" description="Helical" evidence="10">
    <location>
        <begin position="20"/>
        <end position="47"/>
    </location>
</feature>
<feature type="compositionally biased region" description="Basic and acidic residues" evidence="9">
    <location>
        <begin position="468"/>
        <end position="479"/>
    </location>
</feature>
<evidence type="ECO:0000256" key="1">
    <source>
        <dbReference type="ARBA" id="ARBA00004651"/>
    </source>
</evidence>
<dbReference type="InterPro" id="IPR011701">
    <property type="entry name" value="MFS"/>
</dbReference>
<evidence type="ECO:0000256" key="9">
    <source>
        <dbReference type="SAM" id="MobiDB-lite"/>
    </source>
</evidence>
<evidence type="ECO:0000256" key="8">
    <source>
        <dbReference type="ARBA" id="ARBA00023251"/>
    </source>
</evidence>
<organism evidence="12 13">
    <name type="scientific">Streptomyces decoyicus</name>
    <dbReference type="NCBI Taxonomy" id="249567"/>
    <lineage>
        <taxon>Bacteria</taxon>
        <taxon>Bacillati</taxon>
        <taxon>Actinomycetota</taxon>
        <taxon>Actinomycetes</taxon>
        <taxon>Kitasatosporales</taxon>
        <taxon>Streptomycetaceae</taxon>
        <taxon>Streptomyces</taxon>
    </lineage>
</organism>